<gene>
    <name evidence="2" type="ORF">SAMN02745207_02506</name>
</gene>
<feature type="transmembrane region" description="Helical" evidence="1">
    <location>
        <begin position="92"/>
        <end position="113"/>
    </location>
</feature>
<keyword evidence="3" id="KW-1185">Reference proteome</keyword>
<name>A0A1M5VUH3_9CLOT</name>
<dbReference type="EMBL" id="FQXM01000013">
    <property type="protein sequence ID" value="SHH78939.1"/>
    <property type="molecule type" value="Genomic_DNA"/>
</dbReference>
<dbReference type="OrthoDB" id="1048788at2"/>
<keyword evidence="1" id="KW-0472">Membrane</keyword>
<evidence type="ECO:0000256" key="1">
    <source>
        <dbReference type="SAM" id="Phobius"/>
    </source>
</evidence>
<dbReference type="RefSeq" id="WP_073338765.1">
    <property type="nucleotide sequence ID" value="NZ_FQXM01000013.1"/>
</dbReference>
<protein>
    <recommendedName>
        <fullName evidence="4">DUF3810 domain-containing protein</fullName>
    </recommendedName>
</protein>
<proteinExistence type="predicted"/>
<dbReference type="InterPro" id="IPR024294">
    <property type="entry name" value="DUF3810"/>
</dbReference>
<dbReference type="STRING" id="1121316.SAMN02745207_02506"/>
<evidence type="ECO:0000313" key="3">
    <source>
        <dbReference type="Proteomes" id="UP000184447"/>
    </source>
</evidence>
<keyword evidence="1" id="KW-0812">Transmembrane</keyword>
<dbReference type="Pfam" id="PF12725">
    <property type="entry name" value="DUF3810"/>
    <property type="match status" value="1"/>
</dbReference>
<organism evidence="2 3">
    <name type="scientific">Clostridium grantii DSM 8605</name>
    <dbReference type="NCBI Taxonomy" id="1121316"/>
    <lineage>
        <taxon>Bacteria</taxon>
        <taxon>Bacillati</taxon>
        <taxon>Bacillota</taxon>
        <taxon>Clostridia</taxon>
        <taxon>Eubacteriales</taxon>
        <taxon>Clostridiaceae</taxon>
        <taxon>Clostridium</taxon>
    </lineage>
</organism>
<dbReference type="AlphaFoldDB" id="A0A1M5VUH3"/>
<keyword evidence="1" id="KW-1133">Transmembrane helix</keyword>
<feature type="transmembrane region" description="Helical" evidence="1">
    <location>
        <begin position="46"/>
        <end position="71"/>
    </location>
</feature>
<evidence type="ECO:0008006" key="4">
    <source>
        <dbReference type="Google" id="ProtNLM"/>
    </source>
</evidence>
<dbReference type="Proteomes" id="UP000184447">
    <property type="component" value="Unassembled WGS sequence"/>
</dbReference>
<reference evidence="2 3" key="1">
    <citation type="submission" date="2016-11" db="EMBL/GenBank/DDBJ databases">
        <authorList>
            <person name="Jaros S."/>
            <person name="Januszkiewicz K."/>
            <person name="Wedrychowicz H."/>
        </authorList>
    </citation>
    <scope>NUCLEOTIDE SEQUENCE [LARGE SCALE GENOMIC DNA]</scope>
    <source>
        <strain evidence="2 3">DSM 8605</strain>
    </source>
</reference>
<sequence length="358" mass="41089">MGKKIYIIMILPLSVLLNFVFSRNTSFVEKYYSNGINKPTRQLLSLVTGIFSFSLGEILVYFFVILILLMIGKLFYSSIKDIKNSIECLKDFLVNMLCIVSIIYFLFLFLWGFNYDRTTFGETASLKVRPSSVDELYELCHSLIIDTNDLREKVYENEAGVMEFQEGYKGIFQQAPLAYENLSKEYPTLSGKYGKPKNVLLSEKMCYTGITGVYFPFTGEANVNVATTDFMLPATVIHEMAHQRGIAREDEANFVAYLACTSHPDDRFKYSGSLLALINSMNALRNADYEKYKELRLGYSEGVLRDLQYLSEFWQQYEGKTEEVFTKVNDSYLKSNRQEAGVKSYGNMVDLLLALKRK</sequence>
<evidence type="ECO:0000313" key="2">
    <source>
        <dbReference type="EMBL" id="SHH78939.1"/>
    </source>
</evidence>
<accession>A0A1M5VUH3</accession>